<feature type="chain" id="PRO_5014697435" description="Fibronectin type-III domain-containing protein" evidence="1">
    <location>
        <begin position="20"/>
        <end position="696"/>
    </location>
</feature>
<dbReference type="Proteomes" id="UP000233618">
    <property type="component" value="Unassembled WGS sequence"/>
</dbReference>
<dbReference type="InterPro" id="IPR036116">
    <property type="entry name" value="FN3_sf"/>
</dbReference>
<keyword evidence="1" id="KW-0732">Signal</keyword>
<dbReference type="Gene3D" id="2.60.40.10">
    <property type="entry name" value="Immunoglobulins"/>
    <property type="match status" value="3"/>
</dbReference>
<dbReference type="InterPro" id="IPR013783">
    <property type="entry name" value="Ig-like_fold"/>
</dbReference>
<accession>A0A2N3I6Q9</accession>
<dbReference type="AlphaFoldDB" id="A0A2N3I6Q9"/>
<feature type="signal peptide" evidence="1">
    <location>
        <begin position="1"/>
        <end position="19"/>
    </location>
</feature>
<feature type="domain" description="Fibronectin type-III" evidence="2">
    <location>
        <begin position="508"/>
        <end position="591"/>
    </location>
</feature>
<protein>
    <recommendedName>
        <fullName evidence="2">Fibronectin type-III domain-containing protein</fullName>
    </recommendedName>
</protein>
<name>A0A2N3I6Q9_9BACT</name>
<evidence type="ECO:0000259" key="2">
    <source>
        <dbReference type="SMART" id="SM00060"/>
    </source>
</evidence>
<evidence type="ECO:0000313" key="4">
    <source>
        <dbReference type="Proteomes" id="UP000233618"/>
    </source>
</evidence>
<keyword evidence="4" id="KW-1185">Reference proteome</keyword>
<dbReference type="EMBL" id="MVDE01000018">
    <property type="protein sequence ID" value="PKQ65986.1"/>
    <property type="molecule type" value="Genomic_DNA"/>
</dbReference>
<dbReference type="RefSeq" id="WP_101310192.1">
    <property type="nucleotide sequence ID" value="NZ_MVDE01000018.1"/>
</dbReference>
<feature type="domain" description="Fibronectin type-III" evidence="2">
    <location>
        <begin position="410"/>
        <end position="493"/>
    </location>
</feature>
<dbReference type="CDD" id="cd00063">
    <property type="entry name" value="FN3"/>
    <property type="match status" value="2"/>
</dbReference>
<evidence type="ECO:0000313" key="3">
    <source>
        <dbReference type="EMBL" id="PKQ65986.1"/>
    </source>
</evidence>
<sequence>MKHLIALFLLSLCISNAFSQENDAEFKRGVAILASPKKDKVLLRWAPNHHILWKQASTNGYTLERFVLYRDGKQLPQPEYKLLQEGIKVNKEAWWENAMQDSLVADYDWLCVAAQAIYGKEFEMIDEKQNPMMQMVYKTREQENRFSFAMFAADQSARVSKAMGLNYTDTDIRENEMYLYRVYPTHLTVEVDTGYVYTGAADYQPLQKPLGLHAKADGKRALIVWNQFLLSTTYNAYMVERSDDGGNSFHSISESPMVLTYGDDGDIPMDMMKPDSLPELLKEYQYRIYGRTAFGEAGPYSDVVSAMGKPQYQIGYEDLDQQINDNGEVEIRWKLDSVGEQYVKNMQVLRAGSSTGNFKDVSGELNGKARSFVDMEPLSTNYYKIKATGVNDDNFYSVPLLVQLQDSIPPAPPVNLQGRIDSTGLVHLSWDAGQEKDINGYRVFRSNFMIDEFSQITKVHTRDTFFVDSIDLYNLTPKIYYKVVAVDQRFNQSELSEALLLQKPDTISPVPPIFSNYEITDEGISLSWVHSFSVDTQYEKLLRKEKDKESCDTLARFSITDSINSYLDRSPKKGIAYQYCILAEDAGKNQSPAEKWLQAEIADDGFRPELKAVQAEAKINEGHVLLTWKAADKDVVQVNIYRAAEGKELIFYRLIQNKSEFKDADVELNTHYQYRLQAVYKDGGKSPFTELLQIQY</sequence>
<dbReference type="InterPro" id="IPR003961">
    <property type="entry name" value="FN3_dom"/>
</dbReference>
<feature type="domain" description="Fibronectin type-III" evidence="2">
    <location>
        <begin position="607"/>
        <end position="686"/>
    </location>
</feature>
<reference evidence="3 4" key="1">
    <citation type="journal article" date="2017" name="Front. Microbiol.">
        <title>Labilibaculum manganireducens gen. nov., sp. nov. and Labilibaculum filiforme sp. nov., Novel Bacteroidetes Isolated from Subsurface Sediments of the Baltic Sea.</title>
        <authorList>
            <person name="Vandieken V."/>
            <person name="Marshall I.P."/>
            <person name="Niemann H."/>
            <person name="Engelen B."/>
            <person name="Cypionka H."/>
        </authorList>
    </citation>
    <scope>NUCLEOTIDE SEQUENCE [LARGE SCALE GENOMIC DNA]</scope>
    <source>
        <strain evidence="3 4">59.10-2M</strain>
    </source>
</reference>
<proteinExistence type="predicted"/>
<gene>
    <name evidence="3" type="ORF">BZG01_12540</name>
</gene>
<organism evidence="3 4">
    <name type="scientific">Labilibaculum manganireducens</name>
    <dbReference type="NCBI Taxonomy" id="1940525"/>
    <lineage>
        <taxon>Bacteria</taxon>
        <taxon>Pseudomonadati</taxon>
        <taxon>Bacteroidota</taxon>
        <taxon>Bacteroidia</taxon>
        <taxon>Marinilabiliales</taxon>
        <taxon>Marinifilaceae</taxon>
        <taxon>Labilibaculum</taxon>
    </lineage>
</organism>
<comment type="caution">
    <text evidence="3">The sequence shown here is derived from an EMBL/GenBank/DDBJ whole genome shotgun (WGS) entry which is preliminary data.</text>
</comment>
<dbReference type="SUPFAM" id="SSF49265">
    <property type="entry name" value="Fibronectin type III"/>
    <property type="match status" value="1"/>
</dbReference>
<evidence type="ECO:0000256" key="1">
    <source>
        <dbReference type="SAM" id="SignalP"/>
    </source>
</evidence>
<dbReference type="SMART" id="SM00060">
    <property type="entry name" value="FN3"/>
    <property type="match status" value="3"/>
</dbReference>